<keyword evidence="13 14" id="KW-0472">Membrane</keyword>
<reference evidence="17 18" key="1">
    <citation type="submission" date="2019-03" db="EMBL/GenBank/DDBJ databases">
        <title>Genomic Encyclopedia of Type Strains, Phase IV (KMG-IV): sequencing the most valuable type-strain genomes for metagenomic binning, comparative biology and taxonomic classification.</title>
        <authorList>
            <person name="Goeker M."/>
        </authorList>
    </citation>
    <scope>NUCLEOTIDE SEQUENCE [LARGE SCALE GENOMIC DNA]</scope>
    <source>
        <strain evidence="17 18">DSM 1837</strain>
    </source>
</reference>
<keyword evidence="10 14" id="KW-0067">ATP-binding</keyword>
<keyword evidence="12 14" id="KW-0902">Two-component regulatory system</keyword>
<dbReference type="CDD" id="cd00075">
    <property type="entry name" value="HATPase"/>
    <property type="match status" value="1"/>
</dbReference>
<dbReference type="Pfam" id="PF00672">
    <property type="entry name" value="HAMP"/>
    <property type="match status" value="1"/>
</dbReference>
<dbReference type="Proteomes" id="UP000295182">
    <property type="component" value="Unassembled WGS sequence"/>
</dbReference>
<dbReference type="RefSeq" id="WP_119012066.1">
    <property type="nucleotide sequence ID" value="NZ_QXNC01000003.1"/>
</dbReference>
<evidence type="ECO:0000313" key="18">
    <source>
        <dbReference type="Proteomes" id="UP000295182"/>
    </source>
</evidence>
<evidence type="ECO:0000256" key="9">
    <source>
        <dbReference type="ARBA" id="ARBA00022777"/>
    </source>
</evidence>
<dbReference type="InterPro" id="IPR003594">
    <property type="entry name" value="HATPase_dom"/>
</dbReference>
<evidence type="ECO:0000256" key="7">
    <source>
        <dbReference type="ARBA" id="ARBA00022692"/>
    </source>
</evidence>
<keyword evidence="18" id="KW-1185">Reference proteome</keyword>
<dbReference type="InterPro" id="IPR006290">
    <property type="entry name" value="CztS_silS_copS"/>
</dbReference>
<dbReference type="InterPro" id="IPR050428">
    <property type="entry name" value="TCS_sensor_his_kinase"/>
</dbReference>
<dbReference type="InterPro" id="IPR036097">
    <property type="entry name" value="HisK_dim/P_sf"/>
</dbReference>
<evidence type="ECO:0000313" key="17">
    <source>
        <dbReference type="EMBL" id="TCP19330.1"/>
    </source>
</evidence>
<dbReference type="Gene3D" id="1.10.287.130">
    <property type="match status" value="1"/>
</dbReference>
<dbReference type="CDD" id="cd00082">
    <property type="entry name" value="HisKA"/>
    <property type="match status" value="1"/>
</dbReference>
<dbReference type="PANTHER" id="PTHR45436:SF3">
    <property type="entry name" value="SENSOR HISTIDINE KINASE HPRS"/>
    <property type="match status" value="1"/>
</dbReference>
<evidence type="ECO:0000256" key="10">
    <source>
        <dbReference type="ARBA" id="ARBA00022840"/>
    </source>
</evidence>
<comment type="subcellular location">
    <subcellularLocation>
        <location evidence="2 14">Cell inner membrane</location>
    </subcellularLocation>
</comment>
<dbReference type="OrthoDB" id="9786919at2"/>
<feature type="domain" description="HAMP" evidence="16">
    <location>
        <begin position="181"/>
        <end position="234"/>
    </location>
</feature>
<dbReference type="InterPro" id="IPR005467">
    <property type="entry name" value="His_kinase_dom"/>
</dbReference>
<dbReference type="EC" id="2.7.13.3" evidence="14"/>
<dbReference type="PRINTS" id="PR00344">
    <property type="entry name" value="BCTRLSENSOR"/>
</dbReference>
<comment type="caution">
    <text evidence="17">The sequence shown here is derived from an EMBL/GenBank/DDBJ whole genome shotgun (WGS) entry which is preliminary data.</text>
</comment>
<dbReference type="GO" id="GO:0005886">
    <property type="term" value="C:plasma membrane"/>
    <property type="evidence" value="ECO:0007669"/>
    <property type="project" value="UniProtKB-SubCell"/>
</dbReference>
<evidence type="ECO:0000256" key="2">
    <source>
        <dbReference type="ARBA" id="ARBA00004533"/>
    </source>
</evidence>
<evidence type="ECO:0000256" key="4">
    <source>
        <dbReference type="ARBA" id="ARBA00022519"/>
    </source>
</evidence>
<dbReference type="PROSITE" id="PS50885">
    <property type="entry name" value="HAMP"/>
    <property type="match status" value="1"/>
</dbReference>
<evidence type="ECO:0000256" key="13">
    <source>
        <dbReference type="ARBA" id="ARBA00023136"/>
    </source>
</evidence>
<feature type="domain" description="Histidine kinase" evidence="15">
    <location>
        <begin position="242"/>
        <end position="455"/>
    </location>
</feature>
<feature type="transmembrane region" description="Helical" evidence="14">
    <location>
        <begin position="161"/>
        <end position="179"/>
    </location>
</feature>
<evidence type="ECO:0000259" key="15">
    <source>
        <dbReference type="PROSITE" id="PS50109"/>
    </source>
</evidence>
<dbReference type="Gene3D" id="3.30.565.10">
    <property type="entry name" value="Histidine kinase-like ATPase, C-terminal domain"/>
    <property type="match status" value="1"/>
</dbReference>
<dbReference type="AlphaFoldDB" id="A0A4R2NDU3"/>
<gene>
    <name evidence="17" type="ORF">EV674_1057</name>
</gene>
<proteinExistence type="predicted"/>
<keyword evidence="5" id="KW-0597">Phosphoprotein</keyword>
<evidence type="ECO:0000256" key="6">
    <source>
        <dbReference type="ARBA" id="ARBA00022679"/>
    </source>
</evidence>
<dbReference type="CDD" id="cd06225">
    <property type="entry name" value="HAMP"/>
    <property type="match status" value="1"/>
</dbReference>
<dbReference type="InterPro" id="IPR004358">
    <property type="entry name" value="Sig_transdc_His_kin-like_C"/>
</dbReference>
<dbReference type="NCBIfam" id="TIGR01386">
    <property type="entry name" value="cztS_silS_copS"/>
    <property type="match status" value="1"/>
</dbReference>
<dbReference type="SMART" id="SM00304">
    <property type="entry name" value="HAMP"/>
    <property type="match status" value="1"/>
</dbReference>
<dbReference type="PROSITE" id="PS50109">
    <property type="entry name" value="HIS_KIN"/>
    <property type="match status" value="1"/>
</dbReference>
<comment type="catalytic activity">
    <reaction evidence="1 14">
        <text>ATP + protein L-histidine = ADP + protein N-phospho-L-histidine.</text>
        <dbReference type="EC" id="2.7.13.3"/>
    </reaction>
</comment>
<evidence type="ECO:0000256" key="12">
    <source>
        <dbReference type="ARBA" id="ARBA00023012"/>
    </source>
</evidence>
<name>A0A4R2NDU3_9BURK</name>
<keyword evidence="4 14" id="KW-0997">Cell inner membrane</keyword>
<feature type="transmembrane region" description="Helical" evidence="14">
    <location>
        <begin position="12"/>
        <end position="32"/>
    </location>
</feature>
<keyword evidence="11 14" id="KW-1133">Transmembrane helix</keyword>
<dbReference type="InterPro" id="IPR003660">
    <property type="entry name" value="HAMP_dom"/>
</dbReference>
<keyword evidence="3 14" id="KW-1003">Cell membrane</keyword>
<dbReference type="Pfam" id="PF02518">
    <property type="entry name" value="HATPase_c"/>
    <property type="match status" value="1"/>
</dbReference>
<dbReference type="InterPro" id="IPR036890">
    <property type="entry name" value="HATPase_C_sf"/>
</dbReference>
<evidence type="ECO:0000256" key="8">
    <source>
        <dbReference type="ARBA" id="ARBA00022741"/>
    </source>
</evidence>
<dbReference type="InterPro" id="IPR003661">
    <property type="entry name" value="HisK_dim/P_dom"/>
</dbReference>
<keyword evidence="7 14" id="KW-0812">Transmembrane</keyword>
<dbReference type="SUPFAM" id="SSF55874">
    <property type="entry name" value="ATPase domain of HSP90 chaperone/DNA topoisomerase II/histidine kinase"/>
    <property type="match status" value="1"/>
</dbReference>
<keyword evidence="6 14" id="KW-0808">Transferase</keyword>
<dbReference type="SUPFAM" id="SSF47384">
    <property type="entry name" value="Homodimeric domain of signal transducing histidine kinase"/>
    <property type="match status" value="1"/>
</dbReference>
<evidence type="ECO:0000259" key="16">
    <source>
        <dbReference type="PROSITE" id="PS50885"/>
    </source>
</evidence>
<dbReference type="Gene3D" id="6.10.340.10">
    <property type="match status" value="1"/>
</dbReference>
<keyword evidence="8 14" id="KW-0547">Nucleotide-binding</keyword>
<dbReference type="EMBL" id="SLXH01000005">
    <property type="protein sequence ID" value="TCP19330.1"/>
    <property type="molecule type" value="Genomic_DNA"/>
</dbReference>
<evidence type="ECO:0000256" key="5">
    <source>
        <dbReference type="ARBA" id="ARBA00022553"/>
    </source>
</evidence>
<evidence type="ECO:0000256" key="3">
    <source>
        <dbReference type="ARBA" id="ARBA00022475"/>
    </source>
</evidence>
<dbReference type="SMART" id="SM00387">
    <property type="entry name" value="HATPase_c"/>
    <property type="match status" value="1"/>
</dbReference>
<comment type="function">
    <text evidence="14">Member of a two-component regulatory system.</text>
</comment>
<dbReference type="GO" id="GO:0000155">
    <property type="term" value="F:phosphorelay sensor kinase activity"/>
    <property type="evidence" value="ECO:0007669"/>
    <property type="project" value="InterPro"/>
</dbReference>
<dbReference type="SMART" id="SM00388">
    <property type="entry name" value="HisKA"/>
    <property type="match status" value="1"/>
</dbReference>
<evidence type="ECO:0000256" key="14">
    <source>
        <dbReference type="RuleBase" id="RU364088"/>
    </source>
</evidence>
<sequence>MRLWPRALALRLALLFALASALVLGVLGLYLYQSLEREIAWRDDQALVGRIERMRALLDDTASIEALQLRPQLYANMLGNRENLLWVLDSAGQPLIEVNPAHLAVPVLARHAAVQLGEGGGAVPSRLAWLHVRHGDRDLTLVAGKLLAERTQMLAAYRTKLWLALGTGALLAFALGWALSQRSLRPVRDLAARAAAIDVQHLHLRVEGFEQVHELQHLGQALNHMLARLEDGFGRLSRFSEDLAHEMRTPLNNLLGHTQWALRKERPPQEYQSLLASHLEEYERLARMIDNMLFLARAEQPDAAVDRAPVALQDTVAQLCDYFEGMAEERGIVLVNAAHGTLHADPQLLRRALANLIANALRYGSADSPVRIASGPCAGGTEITVSNQGTPIAPEHLPRLFDRFYRCDPARAQPGDSGGLGLAIVRSIMQLHGGSVRVDSDASGTRFVLVFVQRT</sequence>
<keyword evidence="9 14" id="KW-0418">Kinase</keyword>
<protein>
    <recommendedName>
        <fullName evidence="14">Sensor protein</fullName>
        <ecNumber evidence="14">2.7.13.3</ecNumber>
    </recommendedName>
</protein>
<dbReference type="GO" id="GO:0005524">
    <property type="term" value="F:ATP binding"/>
    <property type="evidence" value="ECO:0007669"/>
    <property type="project" value="UniProtKB-KW"/>
</dbReference>
<accession>A0A4R2NDU3</accession>
<evidence type="ECO:0000256" key="1">
    <source>
        <dbReference type="ARBA" id="ARBA00000085"/>
    </source>
</evidence>
<organism evidence="17 18">
    <name type="scientific">Simplicispira metamorpha</name>
    <dbReference type="NCBI Taxonomy" id="80881"/>
    <lineage>
        <taxon>Bacteria</taxon>
        <taxon>Pseudomonadati</taxon>
        <taxon>Pseudomonadota</taxon>
        <taxon>Betaproteobacteria</taxon>
        <taxon>Burkholderiales</taxon>
        <taxon>Comamonadaceae</taxon>
        <taxon>Simplicispira</taxon>
    </lineage>
</organism>
<evidence type="ECO:0000256" key="11">
    <source>
        <dbReference type="ARBA" id="ARBA00022989"/>
    </source>
</evidence>
<dbReference type="PANTHER" id="PTHR45436">
    <property type="entry name" value="SENSOR HISTIDINE KINASE YKOH"/>
    <property type="match status" value="1"/>
</dbReference>
<dbReference type="Pfam" id="PF00512">
    <property type="entry name" value="HisKA"/>
    <property type="match status" value="1"/>
</dbReference>